<evidence type="ECO:0000259" key="2">
    <source>
        <dbReference type="Pfam" id="PF00082"/>
    </source>
</evidence>
<dbReference type="InterPro" id="IPR036852">
    <property type="entry name" value="Peptidase_S8/S53_dom_sf"/>
</dbReference>
<evidence type="ECO:0000313" key="3">
    <source>
        <dbReference type="EMBL" id="GAA3186560.1"/>
    </source>
</evidence>
<evidence type="ECO:0000313" key="4">
    <source>
        <dbReference type="Proteomes" id="UP001501866"/>
    </source>
</evidence>
<dbReference type="RefSeq" id="WP_325123509.1">
    <property type="nucleotide sequence ID" value="NZ_BAAAUH010000030.1"/>
</dbReference>
<accession>A0ABP6PRI3</accession>
<dbReference type="Proteomes" id="UP001501866">
    <property type="component" value="Unassembled WGS sequence"/>
</dbReference>
<dbReference type="Gene3D" id="3.40.50.200">
    <property type="entry name" value="Peptidase S8/S53 domain"/>
    <property type="match status" value="1"/>
</dbReference>
<sequence>MARHRVRGSPGGDLGHAEQTQTTPLRYGRAGRASDRCSHPGTGADVGAVGAYVGGQGAFDLASGAKILPIRMPKAETAANKAEGSGGSTRLPAPQTIRYAVDAGARVINISIVAAVGNKGDSTNEVEYPAATPGVIGVAAVGKDLHRTAESQYGPQVDMAAPGEDPLHACEQRPIPSRSIGFAPPPYSAPGVPGSVTLPDRVPGCA</sequence>
<dbReference type="EMBL" id="BAAAUH010000030">
    <property type="protein sequence ID" value="GAA3186560.1"/>
    <property type="molecule type" value="Genomic_DNA"/>
</dbReference>
<proteinExistence type="predicted"/>
<organism evidence="3 4">
    <name type="scientific">Streptomyces virens</name>
    <dbReference type="NCBI Taxonomy" id="285572"/>
    <lineage>
        <taxon>Bacteria</taxon>
        <taxon>Bacillati</taxon>
        <taxon>Actinomycetota</taxon>
        <taxon>Actinomycetes</taxon>
        <taxon>Kitasatosporales</taxon>
        <taxon>Streptomycetaceae</taxon>
        <taxon>Streptomyces</taxon>
    </lineage>
</organism>
<gene>
    <name evidence="3" type="ORF">GCM10010451_39860</name>
</gene>
<keyword evidence="4" id="KW-1185">Reference proteome</keyword>
<reference evidence="4" key="1">
    <citation type="journal article" date="2019" name="Int. J. Syst. Evol. Microbiol.">
        <title>The Global Catalogue of Microorganisms (GCM) 10K type strain sequencing project: providing services to taxonomists for standard genome sequencing and annotation.</title>
        <authorList>
            <consortium name="The Broad Institute Genomics Platform"/>
            <consortium name="The Broad Institute Genome Sequencing Center for Infectious Disease"/>
            <person name="Wu L."/>
            <person name="Ma J."/>
        </authorList>
    </citation>
    <scope>NUCLEOTIDE SEQUENCE [LARGE SCALE GENOMIC DNA]</scope>
    <source>
        <strain evidence="4">JCM 9095</strain>
    </source>
</reference>
<dbReference type="InterPro" id="IPR000209">
    <property type="entry name" value="Peptidase_S8/S53_dom"/>
</dbReference>
<protein>
    <recommendedName>
        <fullName evidence="2">Peptidase S8/S53 domain-containing protein</fullName>
    </recommendedName>
</protein>
<feature type="domain" description="Peptidase S8/S53" evidence="2">
    <location>
        <begin position="42"/>
        <end position="166"/>
    </location>
</feature>
<feature type="region of interest" description="Disordered" evidence="1">
    <location>
        <begin position="1"/>
        <end position="39"/>
    </location>
</feature>
<dbReference type="Pfam" id="PF00082">
    <property type="entry name" value="Peptidase_S8"/>
    <property type="match status" value="1"/>
</dbReference>
<name>A0ABP6PRI3_9ACTN</name>
<dbReference type="SUPFAM" id="SSF52743">
    <property type="entry name" value="Subtilisin-like"/>
    <property type="match status" value="1"/>
</dbReference>
<evidence type="ECO:0000256" key="1">
    <source>
        <dbReference type="SAM" id="MobiDB-lite"/>
    </source>
</evidence>
<comment type="caution">
    <text evidence="3">The sequence shown here is derived from an EMBL/GenBank/DDBJ whole genome shotgun (WGS) entry which is preliminary data.</text>
</comment>